<keyword evidence="5 6" id="KW-0472">Membrane</keyword>
<dbReference type="Pfam" id="PF03631">
    <property type="entry name" value="Virul_fac_BrkB"/>
    <property type="match status" value="1"/>
</dbReference>
<evidence type="ECO:0000256" key="2">
    <source>
        <dbReference type="ARBA" id="ARBA00022475"/>
    </source>
</evidence>
<evidence type="ECO:0000256" key="5">
    <source>
        <dbReference type="ARBA" id="ARBA00023136"/>
    </source>
</evidence>
<accession>A0ABV3G6I6</accession>
<keyword evidence="2" id="KW-1003">Cell membrane</keyword>
<evidence type="ECO:0000256" key="4">
    <source>
        <dbReference type="ARBA" id="ARBA00022989"/>
    </source>
</evidence>
<keyword evidence="3 6" id="KW-0812">Transmembrane</keyword>
<sequence>MFARIMRLVEKVKARGRRLMERERIRFPWFDHLVRTVHRYQVQSATRLAGAVTYFAFLSFFPLIALGFAVLGFVLAVRPDAQQALITAINQQLPGLADRLHINQIAGARAGAGTFGLVGLLYAGLGAVDALRSALRDIWMSCEPRLDFFRAKLRDLVTLVFIGTTLLVSAVISALATGATSAVADWLGLGTSWFAGAAIRVAGFLAGVGADLLLFLILFGWVARSSQPFRDVLRGAVVGAVAFGVLKQFAALILAKTLHNPVYGTFAVVVGLLIWINLSARVVLYAAAWTATSGMGPPPEPTPVPSPLLPKS</sequence>
<evidence type="ECO:0000256" key="3">
    <source>
        <dbReference type="ARBA" id="ARBA00022692"/>
    </source>
</evidence>
<reference evidence="7 8" key="1">
    <citation type="submission" date="2024-06" db="EMBL/GenBank/DDBJ databases">
        <title>The Natural Products Discovery Center: Release of the First 8490 Sequenced Strains for Exploring Actinobacteria Biosynthetic Diversity.</title>
        <authorList>
            <person name="Kalkreuter E."/>
            <person name="Kautsar S.A."/>
            <person name="Yang D."/>
            <person name="Bader C.D."/>
            <person name="Teijaro C.N."/>
            <person name="Fluegel L."/>
            <person name="Davis C.M."/>
            <person name="Simpson J.R."/>
            <person name="Lauterbach L."/>
            <person name="Steele A.D."/>
            <person name="Gui C."/>
            <person name="Meng S."/>
            <person name="Li G."/>
            <person name="Viehrig K."/>
            <person name="Ye F."/>
            <person name="Su P."/>
            <person name="Kiefer A.F."/>
            <person name="Nichols A."/>
            <person name="Cepeda A.J."/>
            <person name="Yan W."/>
            <person name="Fan B."/>
            <person name="Jiang Y."/>
            <person name="Adhikari A."/>
            <person name="Zheng C.-J."/>
            <person name="Schuster L."/>
            <person name="Cowan T.M."/>
            <person name="Smanski M.J."/>
            <person name="Chevrette M.G."/>
            <person name="De Carvalho L.P.S."/>
            <person name="Shen B."/>
        </authorList>
    </citation>
    <scope>NUCLEOTIDE SEQUENCE [LARGE SCALE GENOMIC DNA]</scope>
    <source>
        <strain evidence="7 8">NPDC050100</strain>
    </source>
</reference>
<feature type="transmembrane region" description="Helical" evidence="6">
    <location>
        <begin position="261"/>
        <end position="278"/>
    </location>
</feature>
<dbReference type="Proteomes" id="UP001551675">
    <property type="component" value="Unassembled WGS sequence"/>
</dbReference>
<evidence type="ECO:0000256" key="1">
    <source>
        <dbReference type="ARBA" id="ARBA00004651"/>
    </source>
</evidence>
<protein>
    <submittedName>
        <fullName evidence="7">YihY/virulence factor BrkB family protein</fullName>
    </submittedName>
</protein>
<dbReference type="RefSeq" id="WP_061253324.1">
    <property type="nucleotide sequence ID" value="NZ_JBFALK010000001.1"/>
</dbReference>
<feature type="transmembrane region" description="Helical" evidence="6">
    <location>
        <begin position="156"/>
        <end position="177"/>
    </location>
</feature>
<keyword evidence="4 6" id="KW-1133">Transmembrane helix</keyword>
<dbReference type="InterPro" id="IPR017039">
    <property type="entry name" value="Virul_fac_BrkB"/>
</dbReference>
<dbReference type="PANTHER" id="PTHR30213:SF1">
    <property type="entry name" value="INNER MEMBRANE PROTEIN YHJD"/>
    <property type="match status" value="1"/>
</dbReference>
<gene>
    <name evidence="7" type="ORF">AB0I59_01370</name>
</gene>
<feature type="transmembrane region" description="Helical" evidence="6">
    <location>
        <begin position="115"/>
        <end position="135"/>
    </location>
</feature>
<dbReference type="PIRSF" id="PIRSF035875">
    <property type="entry name" value="RNase_BN"/>
    <property type="match status" value="1"/>
</dbReference>
<dbReference type="NCBIfam" id="TIGR00765">
    <property type="entry name" value="yihY_not_rbn"/>
    <property type="match status" value="1"/>
</dbReference>
<keyword evidence="8" id="KW-1185">Reference proteome</keyword>
<comment type="caution">
    <text evidence="7">The sequence shown here is derived from an EMBL/GenBank/DDBJ whole genome shotgun (WGS) entry which is preliminary data.</text>
</comment>
<comment type="subcellular location">
    <subcellularLocation>
        <location evidence="1">Cell membrane</location>
        <topology evidence="1">Multi-pass membrane protein</topology>
    </subcellularLocation>
</comment>
<organism evidence="7 8">
    <name type="scientific">Microtetraspora glauca</name>
    <dbReference type="NCBI Taxonomy" id="1996"/>
    <lineage>
        <taxon>Bacteria</taxon>
        <taxon>Bacillati</taxon>
        <taxon>Actinomycetota</taxon>
        <taxon>Actinomycetes</taxon>
        <taxon>Streptosporangiales</taxon>
        <taxon>Streptosporangiaceae</taxon>
        <taxon>Microtetraspora</taxon>
    </lineage>
</organism>
<name>A0ABV3G6I6_MICGL</name>
<dbReference type="PANTHER" id="PTHR30213">
    <property type="entry name" value="INNER MEMBRANE PROTEIN YHJD"/>
    <property type="match status" value="1"/>
</dbReference>
<dbReference type="EMBL" id="JBFALK010000001">
    <property type="protein sequence ID" value="MEV0967255.1"/>
    <property type="molecule type" value="Genomic_DNA"/>
</dbReference>
<feature type="transmembrane region" description="Helical" evidence="6">
    <location>
        <begin position="235"/>
        <end position="255"/>
    </location>
</feature>
<evidence type="ECO:0000313" key="8">
    <source>
        <dbReference type="Proteomes" id="UP001551675"/>
    </source>
</evidence>
<feature type="transmembrane region" description="Helical" evidence="6">
    <location>
        <begin position="197"/>
        <end position="223"/>
    </location>
</feature>
<feature type="transmembrane region" description="Helical" evidence="6">
    <location>
        <begin position="48"/>
        <end position="75"/>
    </location>
</feature>
<evidence type="ECO:0000313" key="7">
    <source>
        <dbReference type="EMBL" id="MEV0967255.1"/>
    </source>
</evidence>
<evidence type="ECO:0000256" key="6">
    <source>
        <dbReference type="SAM" id="Phobius"/>
    </source>
</evidence>
<proteinExistence type="predicted"/>